<feature type="transmembrane region" description="Helical" evidence="1">
    <location>
        <begin position="58"/>
        <end position="76"/>
    </location>
</feature>
<feature type="transmembrane region" description="Helical" evidence="1">
    <location>
        <begin position="7"/>
        <end position="28"/>
    </location>
</feature>
<keyword evidence="1" id="KW-0472">Membrane</keyword>
<keyword evidence="1" id="KW-0812">Transmembrane</keyword>
<dbReference type="Proteomes" id="UP001153642">
    <property type="component" value="Unassembled WGS sequence"/>
</dbReference>
<protein>
    <submittedName>
        <fullName evidence="2">Uncharacterized protein</fullName>
    </submittedName>
</protein>
<accession>A0ABT6FQY9</accession>
<organism evidence="2 3">
    <name type="scientific">Galbibacter pacificus</name>
    <dbReference type="NCBI Taxonomy" id="2996052"/>
    <lineage>
        <taxon>Bacteria</taxon>
        <taxon>Pseudomonadati</taxon>
        <taxon>Bacteroidota</taxon>
        <taxon>Flavobacteriia</taxon>
        <taxon>Flavobacteriales</taxon>
        <taxon>Flavobacteriaceae</taxon>
        <taxon>Galbibacter</taxon>
    </lineage>
</organism>
<evidence type="ECO:0000313" key="2">
    <source>
        <dbReference type="EMBL" id="MDG3585680.1"/>
    </source>
</evidence>
<dbReference type="EMBL" id="JAPMUA010000002">
    <property type="protein sequence ID" value="MDG3585680.1"/>
    <property type="molecule type" value="Genomic_DNA"/>
</dbReference>
<proteinExistence type="predicted"/>
<comment type="caution">
    <text evidence="2">The sequence shown here is derived from an EMBL/GenBank/DDBJ whole genome shotgun (WGS) entry which is preliminary data.</text>
</comment>
<dbReference type="RefSeq" id="WP_277899061.1">
    <property type="nucleotide sequence ID" value="NZ_JAPMUA010000002.1"/>
</dbReference>
<sequence>MVEAKNYLIITGVAYPVIIISKAAYFPWEVIAFMNISVDVSKTDELIGRVNFWYRSPMVRNVLQFLALILTIIATYKKMMS</sequence>
<keyword evidence="3" id="KW-1185">Reference proteome</keyword>
<gene>
    <name evidence="2" type="ORF">OSR52_07340</name>
</gene>
<name>A0ABT6FQY9_9FLAO</name>
<evidence type="ECO:0000313" key="3">
    <source>
        <dbReference type="Proteomes" id="UP001153642"/>
    </source>
</evidence>
<reference evidence="2" key="1">
    <citation type="submission" date="2022-11" db="EMBL/GenBank/DDBJ databases">
        <title>High-quality draft genome sequence of Galbibacter sp. strain CMA-7.</title>
        <authorList>
            <person name="Wei L."/>
            <person name="Dong C."/>
            <person name="Shao Z."/>
        </authorList>
    </citation>
    <scope>NUCLEOTIDE SEQUENCE</scope>
    <source>
        <strain evidence="2">CMA-7</strain>
    </source>
</reference>
<keyword evidence="1" id="KW-1133">Transmembrane helix</keyword>
<evidence type="ECO:0000256" key="1">
    <source>
        <dbReference type="SAM" id="Phobius"/>
    </source>
</evidence>